<dbReference type="InterPro" id="IPR042233">
    <property type="entry name" value="Cell_div_ZapA_N"/>
</dbReference>
<gene>
    <name evidence="12" type="primary">zapA</name>
    <name evidence="12" type="ORF">QJU57_00435</name>
</gene>
<evidence type="ECO:0000256" key="2">
    <source>
        <dbReference type="ARBA" id="ARBA00010074"/>
    </source>
</evidence>
<comment type="function">
    <text evidence="9">Activator of cell division through the inhibition of FtsZ GTPase activity, therefore promoting FtsZ assembly into bundles of protofilaments necessary for the formation of the division Z ring. It is recruited early at mid-cell but it is not essential for cell division.</text>
</comment>
<dbReference type="InterPro" id="IPR007838">
    <property type="entry name" value="Cell_div_ZapA-like"/>
</dbReference>
<dbReference type="GeneID" id="300272042"/>
<dbReference type="GO" id="GO:0030428">
    <property type="term" value="C:cell septum"/>
    <property type="evidence" value="ECO:0007669"/>
    <property type="project" value="TreeGrafter"/>
</dbReference>
<dbReference type="Pfam" id="PF05164">
    <property type="entry name" value="ZapA"/>
    <property type="match status" value="1"/>
</dbReference>
<organism evidence="12 13">
    <name type="scientific">Phocoenobacter atlanticus subsp. atlanticus</name>
    <dbReference type="NCBI Taxonomy" id="3061285"/>
    <lineage>
        <taxon>Bacteria</taxon>
        <taxon>Pseudomonadati</taxon>
        <taxon>Pseudomonadota</taxon>
        <taxon>Gammaproteobacteria</taxon>
        <taxon>Pasteurellales</taxon>
        <taxon>Pasteurellaceae</taxon>
        <taxon>Phocoenobacter</taxon>
        <taxon>Phocoenobacter atlanticus</taxon>
    </lineage>
</organism>
<accession>A0AAQ4M1D3</accession>
<sequence>MQNNNIEIQILGQLIKLYCPDEQQEELLESALLLEGRVAKLKDQSKIIQLEKVLIIIALNLQFELTQEKNKNRETQNTLVSCLKKLDLSLEKLKIPTESSFNIQQKTKNE</sequence>
<comment type="subunit">
    <text evidence="10">Homodimer. Interacts with FtsZ.</text>
</comment>
<proteinExistence type="inferred from homology"/>
<dbReference type="GO" id="GO:0005829">
    <property type="term" value="C:cytosol"/>
    <property type="evidence" value="ECO:0007669"/>
    <property type="project" value="TreeGrafter"/>
</dbReference>
<evidence type="ECO:0000256" key="6">
    <source>
        <dbReference type="ARBA" id="ARBA00023054"/>
    </source>
</evidence>
<evidence type="ECO:0000256" key="1">
    <source>
        <dbReference type="ARBA" id="ARBA00004496"/>
    </source>
</evidence>
<dbReference type="GO" id="GO:0032153">
    <property type="term" value="C:cell division site"/>
    <property type="evidence" value="ECO:0007669"/>
    <property type="project" value="TreeGrafter"/>
</dbReference>
<dbReference type="PANTHER" id="PTHR34981">
    <property type="entry name" value="CELL DIVISION PROTEIN ZAPA"/>
    <property type="match status" value="1"/>
</dbReference>
<evidence type="ECO:0000256" key="11">
    <source>
        <dbReference type="ARBA" id="ARBA00033158"/>
    </source>
</evidence>
<comment type="similarity">
    <text evidence="2">Belongs to the ZapA family. Type 1 subfamily.</text>
</comment>
<dbReference type="GO" id="GO:0000921">
    <property type="term" value="P:septin ring assembly"/>
    <property type="evidence" value="ECO:0007669"/>
    <property type="project" value="TreeGrafter"/>
</dbReference>
<dbReference type="EMBL" id="JASAXT010000001">
    <property type="protein sequence ID" value="MDP8147548.1"/>
    <property type="molecule type" value="Genomic_DNA"/>
</dbReference>
<dbReference type="SUPFAM" id="SSF102829">
    <property type="entry name" value="Cell division protein ZapA-like"/>
    <property type="match status" value="1"/>
</dbReference>
<evidence type="ECO:0000313" key="13">
    <source>
        <dbReference type="Proteomes" id="UP001226020"/>
    </source>
</evidence>
<evidence type="ECO:0000313" key="12">
    <source>
        <dbReference type="EMBL" id="MDP8147548.1"/>
    </source>
</evidence>
<dbReference type="InterPro" id="IPR036192">
    <property type="entry name" value="Cell_div_ZapA-like_sf"/>
</dbReference>
<evidence type="ECO:0000256" key="7">
    <source>
        <dbReference type="ARBA" id="ARBA00023210"/>
    </source>
</evidence>
<name>A0AAQ4M1D3_9PAST</name>
<reference evidence="12 13" key="1">
    <citation type="journal article" date="2023" name="Front. Microbiol.">
        <title>Phylogeography and host specificity of Pasteurellaceae pathogenic to sea-farmed fish in the north-east Atlantic.</title>
        <authorList>
            <person name="Gulla S."/>
            <person name="Colquhoun D.J."/>
            <person name="Olsen A.B."/>
            <person name="Spilsberg B."/>
            <person name="Lagesen K."/>
            <person name="Aakesson C.P."/>
            <person name="Strom S."/>
            <person name="Manji F."/>
            <person name="Birkbeck T.H."/>
            <person name="Nilsen H.K."/>
        </authorList>
    </citation>
    <scope>NUCLEOTIDE SEQUENCE [LARGE SCALE GENOMIC DNA]</scope>
    <source>
        <strain evidence="12 13">NVIB3131</strain>
    </source>
</reference>
<evidence type="ECO:0000256" key="3">
    <source>
        <dbReference type="ARBA" id="ARBA00015195"/>
    </source>
</evidence>
<keyword evidence="7" id="KW-0717">Septation</keyword>
<keyword evidence="5 12" id="KW-0132">Cell division</keyword>
<keyword evidence="6" id="KW-0175">Coiled coil</keyword>
<keyword evidence="4" id="KW-0963">Cytoplasm</keyword>
<evidence type="ECO:0000256" key="4">
    <source>
        <dbReference type="ARBA" id="ARBA00022490"/>
    </source>
</evidence>
<dbReference type="GO" id="GO:0000917">
    <property type="term" value="P:division septum assembly"/>
    <property type="evidence" value="ECO:0007669"/>
    <property type="project" value="UniProtKB-KW"/>
</dbReference>
<dbReference type="AlphaFoldDB" id="A0AAQ4M1D3"/>
<protein>
    <recommendedName>
        <fullName evidence="3">Cell division protein ZapA</fullName>
    </recommendedName>
    <alternativeName>
        <fullName evidence="11">Z ring-associated protein ZapA</fullName>
    </alternativeName>
</protein>
<dbReference type="RefSeq" id="WP_211599341.1">
    <property type="nucleotide sequence ID" value="NZ_JAGRQI010000029.1"/>
</dbReference>
<evidence type="ECO:0000256" key="8">
    <source>
        <dbReference type="ARBA" id="ARBA00023306"/>
    </source>
</evidence>
<dbReference type="Gene3D" id="3.30.160.880">
    <property type="entry name" value="Cell division protein ZapA protomer, N-terminal domain"/>
    <property type="match status" value="1"/>
</dbReference>
<keyword evidence="8" id="KW-0131">Cell cycle</keyword>
<dbReference type="Proteomes" id="UP001226020">
    <property type="component" value="Unassembled WGS sequence"/>
</dbReference>
<evidence type="ECO:0000256" key="10">
    <source>
        <dbReference type="ARBA" id="ARBA00026068"/>
    </source>
</evidence>
<comment type="caution">
    <text evidence="12">The sequence shown here is derived from an EMBL/GenBank/DDBJ whole genome shotgun (WGS) entry which is preliminary data.</text>
</comment>
<evidence type="ECO:0000256" key="9">
    <source>
        <dbReference type="ARBA" id="ARBA00024910"/>
    </source>
</evidence>
<dbReference type="GO" id="GO:0043093">
    <property type="term" value="P:FtsZ-dependent cytokinesis"/>
    <property type="evidence" value="ECO:0007669"/>
    <property type="project" value="TreeGrafter"/>
</dbReference>
<keyword evidence="13" id="KW-1185">Reference proteome</keyword>
<dbReference type="PANTHER" id="PTHR34981:SF1">
    <property type="entry name" value="CELL DIVISION PROTEIN ZAPA"/>
    <property type="match status" value="1"/>
</dbReference>
<comment type="subcellular location">
    <subcellularLocation>
        <location evidence="1">Cytoplasm</location>
    </subcellularLocation>
</comment>
<evidence type="ECO:0000256" key="5">
    <source>
        <dbReference type="ARBA" id="ARBA00022618"/>
    </source>
</evidence>